<evidence type="ECO:0008006" key="4">
    <source>
        <dbReference type="Google" id="ProtNLM"/>
    </source>
</evidence>
<evidence type="ECO:0000256" key="1">
    <source>
        <dbReference type="SAM" id="MobiDB-lite"/>
    </source>
</evidence>
<feature type="compositionally biased region" description="Basic and acidic residues" evidence="1">
    <location>
        <begin position="76"/>
        <end position="85"/>
    </location>
</feature>
<name>A0ABR1ZFA6_9ROSI</name>
<gene>
    <name evidence="2" type="ORF">V6N12_063787</name>
</gene>
<evidence type="ECO:0000313" key="2">
    <source>
        <dbReference type="EMBL" id="KAK8479092.1"/>
    </source>
</evidence>
<accession>A0ABR1ZFA6</accession>
<dbReference type="Proteomes" id="UP001472677">
    <property type="component" value="Unassembled WGS sequence"/>
</dbReference>
<keyword evidence="3" id="KW-1185">Reference proteome</keyword>
<reference evidence="2 3" key="1">
    <citation type="journal article" date="2024" name="G3 (Bethesda)">
        <title>Genome assembly of Hibiscus sabdariffa L. provides insights into metabolisms of medicinal natural products.</title>
        <authorList>
            <person name="Kim T."/>
        </authorList>
    </citation>
    <scope>NUCLEOTIDE SEQUENCE [LARGE SCALE GENOMIC DNA]</scope>
    <source>
        <strain evidence="2">TK-2024</strain>
        <tissue evidence="2">Old leaves</tissue>
    </source>
</reference>
<evidence type="ECO:0000313" key="3">
    <source>
        <dbReference type="Proteomes" id="UP001472677"/>
    </source>
</evidence>
<sequence length="95" mass="9856">MDPIFVEHGDLLVRGLRLVEDCRSTAAARGAAGVRLACRREDLGHGWSLPRRGWVKANADGASALNSGQTAAGGVIRDENGDVHGRSGFSGGSVS</sequence>
<comment type="caution">
    <text evidence="2">The sequence shown here is derived from an EMBL/GenBank/DDBJ whole genome shotgun (WGS) entry which is preliminary data.</text>
</comment>
<feature type="region of interest" description="Disordered" evidence="1">
    <location>
        <begin position="66"/>
        <end position="95"/>
    </location>
</feature>
<organism evidence="2 3">
    <name type="scientific">Hibiscus sabdariffa</name>
    <name type="common">roselle</name>
    <dbReference type="NCBI Taxonomy" id="183260"/>
    <lineage>
        <taxon>Eukaryota</taxon>
        <taxon>Viridiplantae</taxon>
        <taxon>Streptophyta</taxon>
        <taxon>Embryophyta</taxon>
        <taxon>Tracheophyta</taxon>
        <taxon>Spermatophyta</taxon>
        <taxon>Magnoliopsida</taxon>
        <taxon>eudicotyledons</taxon>
        <taxon>Gunneridae</taxon>
        <taxon>Pentapetalae</taxon>
        <taxon>rosids</taxon>
        <taxon>malvids</taxon>
        <taxon>Malvales</taxon>
        <taxon>Malvaceae</taxon>
        <taxon>Malvoideae</taxon>
        <taxon>Hibiscus</taxon>
    </lineage>
</organism>
<proteinExistence type="predicted"/>
<dbReference type="EMBL" id="JBBPBM010002352">
    <property type="protein sequence ID" value="KAK8479092.1"/>
    <property type="molecule type" value="Genomic_DNA"/>
</dbReference>
<protein>
    <recommendedName>
        <fullName evidence="4">RNase H type-1 domain-containing protein</fullName>
    </recommendedName>
</protein>